<feature type="binding site" evidence="7">
    <location>
        <position position="66"/>
    </location>
    <ligand>
        <name>tRNA</name>
        <dbReference type="ChEBI" id="CHEBI:17843"/>
    </ligand>
</feature>
<proteinExistence type="inferred from homology"/>
<dbReference type="PANTHER" id="PTHR17224:SF1">
    <property type="entry name" value="PEPTIDYL-TRNA HYDROLASE"/>
    <property type="match status" value="1"/>
</dbReference>
<evidence type="ECO:0000256" key="9">
    <source>
        <dbReference type="RuleBase" id="RU004320"/>
    </source>
</evidence>
<protein>
    <recommendedName>
        <fullName evidence="6 7">Peptidyl-tRNA hydrolase</fullName>
        <shortName evidence="7">Pth</shortName>
        <ecNumber evidence="1 7">3.1.1.29</ecNumber>
    </recommendedName>
</protein>
<dbReference type="EC" id="3.1.1.29" evidence="1 7"/>
<keyword evidence="7" id="KW-0963">Cytoplasm</keyword>
<accession>A0A6N6VUT0</accession>
<comment type="subunit">
    <text evidence="7">Monomer.</text>
</comment>
<feature type="site" description="Discriminates between blocked and unblocked aminoacyl-tRNA" evidence="7">
    <location>
        <position position="9"/>
    </location>
</feature>
<evidence type="ECO:0000256" key="1">
    <source>
        <dbReference type="ARBA" id="ARBA00013260"/>
    </source>
</evidence>
<reference evidence="10 11" key="1">
    <citation type="submission" date="2019-10" db="EMBL/GenBank/DDBJ databases">
        <title>New species of Slilvanegrellaceae.</title>
        <authorList>
            <person name="Pitt A."/>
            <person name="Hahn M.W."/>
        </authorList>
    </citation>
    <scope>NUCLEOTIDE SEQUENCE [LARGE SCALE GENOMIC DNA]</scope>
    <source>
        <strain evidence="10 11">SP-Ram-0.45-NSY-1</strain>
    </source>
</reference>
<dbReference type="FunFam" id="3.40.50.1470:FF:000001">
    <property type="entry name" value="Peptidyl-tRNA hydrolase"/>
    <property type="match status" value="1"/>
</dbReference>
<evidence type="ECO:0000256" key="5">
    <source>
        <dbReference type="ARBA" id="ARBA00038063"/>
    </source>
</evidence>
<comment type="caution">
    <text evidence="10">The sequence shown here is derived from an EMBL/GenBank/DDBJ whole genome shotgun (WGS) entry which is preliminary data.</text>
</comment>
<comment type="catalytic activity">
    <reaction evidence="7 8">
        <text>an N-acyl-L-alpha-aminoacyl-tRNA + H2O = an N-acyl-L-amino acid + a tRNA + H(+)</text>
        <dbReference type="Rhea" id="RHEA:54448"/>
        <dbReference type="Rhea" id="RHEA-COMP:10123"/>
        <dbReference type="Rhea" id="RHEA-COMP:13883"/>
        <dbReference type="ChEBI" id="CHEBI:15377"/>
        <dbReference type="ChEBI" id="CHEBI:15378"/>
        <dbReference type="ChEBI" id="CHEBI:59874"/>
        <dbReference type="ChEBI" id="CHEBI:78442"/>
        <dbReference type="ChEBI" id="CHEBI:138191"/>
        <dbReference type="EC" id="3.1.1.29"/>
    </reaction>
</comment>
<keyword evidence="11" id="KW-1185">Reference proteome</keyword>
<dbReference type="AlphaFoldDB" id="A0A6N6VUT0"/>
<feature type="binding site" evidence="7">
    <location>
        <position position="64"/>
    </location>
    <ligand>
        <name>tRNA</name>
        <dbReference type="ChEBI" id="CHEBI:17843"/>
    </ligand>
</feature>
<comment type="subcellular location">
    <subcellularLocation>
        <location evidence="7">Cytoplasm</location>
    </subcellularLocation>
</comment>
<evidence type="ECO:0000313" key="11">
    <source>
        <dbReference type="Proteomes" id="UP000437748"/>
    </source>
</evidence>
<name>A0A6N6VUT0_9BACT</name>
<dbReference type="EMBL" id="WFLM01000002">
    <property type="protein sequence ID" value="KAB8039821.1"/>
    <property type="molecule type" value="Genomic_DNA"/>
</dbReference>
<evidence type="ECO:0000256" key="8">
    <source>
        <dbReference type="RuleBase" id="RU000673"/>
    </source>
</evidence>
<dbReference type="PROSITE" id="PS01196">
    <property type="entry name" value="PEPT_TRNA_HYDROL_2"/>
    <property type="match status" value="1"/>
</dbReference>
<evidence type="ECO:0000256" key="4">
    <source>
        <dbReference type="ARBA" id="ARBA00022884"/>
    </source>
</evidence>
<evidence type="ECO:0000313" key="10">
    <source>
        <dbReference type="EMBL" id="KAB8039821.1"/>
    </source>
</evidence>
<comment type="function">
    <text evidence="7">Catalyzes the release of premature peptidyl moieties from peptidyl-tRNA molecules trapped in stalled 50S ribosomal subunits, and thus maintains levels of free tRNAs and 50S ribosomes.</text>
</comment>
<dbReference type="CDD" id="cd00462">
    <property type="entry name" value="PTH"/>
    <property type="match status" value="1"/>
</dbReference>
<dbReference type="InterPro" id="IPR018171">
    <property type="entry name" value="Pept_tRNA_hydro_CS"/>
</dbReference>
<evidence type="ECO:0000256" key="2">
    <source>
        <dbReference type="ARBA" id="ARBA00022555"/>
    </source>
</evidence>
<keyword evidence="4 7" id="KW-0694">RNA-binding</keyword>
<dbReference type="Gene3D" id="3.40.50.1470">
    <property type="entry name" value="Peptidyl-tRNA hydrolase"/>
    <property type="match status" value="1"/>
</dbReference>
<feature type="binding site" evidence="7">
    <location>
        <position position="112"/>
    </location>
    <ligand>
        <name>tRNA</name>
        <dbReference type="ChEBI" id="CHEBI:17843"/>
    </ligand>
</feature>
<feature type="active site" description="Proton acceptor" evidence="7">
    <location>
        <position position="19"/>
    </location>
</feature>
<dbReference type="Proteomes" id="UP000437748">
    <property type="component" value="Unassembled WGS sequence"/>
</dbReference>
<dbReference type="Pfam" id="PF01195">
    <property type="entry name" value="Pept_tRNA_hydro"/>
    <property type="match status" value="1"/>
</dbReference>
<sequence length="183" mass="20501">MFILVGLGNPGSNYENTRHNIGFMLVDQIAAESGVFLSQNRFGALTARTRWQGHDVFLMKPQEYMNLSGNSVQQALSFFKIDEEELIVIFDDLDQAPGAVKTRLGGGHGGHNGIRDILDKLSSDKFYRVKIGIGKPEHKGATANWVLGKFTNSETEFLEKESFPLAKTRLLETMKQILKKKNK</sequence>
<dbReference type="PROSITE" id="PS01195">
    <property type="entry name" value="PEPT_TRNA_HYDROL_1"/>
    <property type="match status" value="1"/>
</dbReference>
<evidence type="ECO:0000256" key="7">
    <source>
        <dbReference type="HAMAP-Rule" id="MF_00083"/>
    </source>
</evidence>
<dbReference type="GO" id="GO:0005737">
    <property type="term" value="C:cytoplasm"/>
    <property type="evidence" value="ECO:0007669"/>
    <property type="project" value="UniProtKB-SubCell"/>
</dbReference>
<comment type="similarity">
    <text evidence="5 7 9">Belongs to the PTH family.</text>
</comment>
<comment type="function">
    <text evidence="7">Hydrolyzes ribosome-free peptidyl-tRNAs (with 1 or more amino acids incorporated), which drop off the ribosome during protein synthesis, or as a result of ribosome stalling.</text>
</comment>
<dbReference type="PANTHER" id="PTHR17224">
    <property type="entry name" value="PEPTIDYL-TRNA HYDROLASE"/>
    <property type="match status" value="1"/>
</dbReference>
<dbReference type="GO" id="GO:0000049">
    <property type="term" value="F:tRNA binding"/>
    <property type="evidence" value="ECO:0007669"/>
    <property type="project" value="UniProtKB-UniRule"/>
</dbReference>
<gene>
    <name evidence="7" type="primary">pth</name>
    <name evidence="10" type="ORF">GCL60_06035</name>
</gene>
<keyword evidence="3 7" id="KW-0378">Hydrolase</keyword>
<dbReference type="InterPro" id="IPR036416">
    <property type="entry name" value="Pept_tRNA_hydro_sf"/>
</dbReference>
<feature type="site" description="Stabilizes the basic form of H active site to accept a proton" evidence="7">
    <location>
        <position position="91"/>
    </location>
</feature>
<dbReference type="GO" id="GO:0072344">
    <property type="term" value="P:rescue of stalled ribosome"/>
    <property type="evidence" value="ECO:0007669"/>
    <property type="project" value="UniProtKB-UniRule"/>
</dbReference>
<dbReference type="InterPro" id="IPR001328">
    <property type="entry name" value="Pept_tRNA_hydro"/>
</dbReference>
<keyword evidence="2 7" id="KW-0820">tRNA-binding</keyword>
<dbReference type="GO" id="GO:0004045">
    <property type="term" value="F:peptidyl-tRNA hydrolase activity"/>
    <property type="evidence" value="ECO:0007669"/>
    <property type="project" value="UniProtKB-UniRule"/>
</dbReference>
<dbReference type="OrthoDB" id="5291754at2"/>
<dbReference type="GO" id="GO:0006515">
    <property type="term" value="P:protein quality control for misfolded or incompletely synthesized proteins"/>
    <property type="evidence" value="ECO:0007669"/>
    <property type="project" value="UniProtKB-UniRule"/>
</dbReference>
<feature type="binding site" evidence="7">
    <location>
        <position position="14"/>
    </location>
    <ligand>
        <name>tRNA</name>
        <dbReference type="ChEBI" id="CHEBI:17843"/>
    </ligand>
</feature>
<dbReference type="HAMAP" id="MF_00083">
    <property type="entry name" value="Pept_tRNA_hydro_bact"/>
    <property type="match status" value="1"/>
</dbReference>
<evidence type="ECO:0000256" key="3">
    <source>
        <dbReference type="ARBA" id="ARBA00022801"/>
    </source>
</evidence>
<dbReference type="NCBIfam" id="TIGR00447">
    <property type="entry name" value="pth"/>
    <property type="match status" value="1"/>
</dbReference>
<dbReference type="SUPFAM" id="SSF53178">
    <property type="entry name" value="Peptidyl-tRNA hydrolase-like"/>
    <property type="match status" value="1"/>
</dbReference>
<evidence type="ECO:0000256" key="6">
    <source>
        <dbReference type="ARBA" id="ARBA00050038"/>
    </source>
</evidence>
<dbReference type="RefSeq" id="WP_153419346.1">
    <property type="nucleotide sequence ID" value="NZ_WFLM01000002.1"/>
</dbReference>
<organism evidence="10 11">
    <name type="scientific">Silvanigrella paludirubra</name>
    <dbReference type="NCBI Taxonomy" id="2499159"/>
    <lineage>
        <taxon>Bacteria</taxon>
        <taxon>Pseudomonadati</taxon>
        <taxon>Bdellovibrionota</taxon>
        <taxon>Oligoflexia</taxon>
        <taxon>Silvanigrellales</taxon>
        <taxon>Silvanigrellaceae</taxon>
        <taxon>Silvanigrella</taxon>
    </lineage>
</organism>